<dbReference type="InterPro" id="IPR019786">
    <property type="entry name" value="Zinc_finger_PHD-type_CS"/>
</dbReference>
<dbReference type="InterPro" id="IPR011011">
    <property type="entry name" value="Znf_FYVE_PHD"/>
</dbReference>
<dbReference type="AlphaFoldDB" id="A0AAN8VYC0"/>
<dbReference type="InterPro" id="IPR019787">
    <property type="entry name" value="Znf_PHD-finger"/>
</dbReference>
<evidence type="ECO:0000313" key="9">
    <source>
        <dbReference type="EMBL" id="KAK6939949.1"/>
    </source>
</evidence>
<feature type="domain" description="PHD-type" evidence="7">
    <location>
        <begin position="482"/>
        <end position="532"/>
    </location>
</feature>
<evidence type="ECO:0000256" key="2">
    <source>
        <dbReference type="ARBA" id="ARBA00022771"/>
    </source>
</evidence>
<dbReference type="PROSITE" id="PS50089">
    <property type="entry name" value="ZF_RING_2"/>
    <property type="match status" value="1"/>
</dbReference>
<sequence length="612" mass="68561">MIIEDLGTSNGLCNGEIGEGSSVGMCNGEVLRTYKRRKPNRPTSETKLMEDERVFVDSTTQLALQVVDGLQDKELRVTSYEKSVAIKDSNGISNSSDCPYEHWRNVALEQMCESLNDHDGGIWGGVRDALVFGPRTTCTTIIKEDVHTKQDKDKGPPQASWLLGEPDDQSDGPGVVLSNGTLDEQKRQGSTEMCQHAFFNIITSGKFASLCKILFENFPGIKVDSFFDFNFIHSRMKEGAYEHSPQLFSSDIQQVWKKLQRVGTEMVSLAKSLSDMSRSSYFVPVGGSTCGTYGEEKIEPGTKYTLNFVIEKQLDTRESNRHAKAEQASLYEVCTCLRCGDKADGTNCLVCDSCEEMYHVSCLEPAVEEIPLKSWYCSNCVARGIELPHENCVVCERLNASKNMTNGVVEDAILADDETHGELEENSEDGKPSGPCKICKNEIDGEAFRVCGHPFCPNKAYHVSCLTSKQLKSYGPRWYCPSCLCRACLTDKDDNRIVLCDGCDHAYHIYCMNPPRDSIPRGKWFCTRCNEGIQKIRRAKKALEKREKKWQKKAEEEKKEREKFEMQQQSNGRKILEKAGGGVDMLLTAAKTLNYEEILAADHLVSGREQSQ</sequence>
<comment type="caution">
    <text evidence="9">The sequence shown here is derived from an EMBL/GenBank/DDBJ whole genome shotgun (WGS) entry which is preliminary data.</text>
</comment>
<feature type="domain" description="PHD-type" evidence="7">
    <location>
        <begin position="333"/>
        <end position="383"/>
    </location>
</feature>
<dbReference type="GO" id="GO:0008270">
    <property type="term" value="F:zinc ion binding"/>
    <property type="evidence" value="ECO:0007669"/>
    <property type="project" value="UniProtKB-KW"/>
</dbReference>
<evidence type="ECO:0000256" key="1">
    <source>
        <dbReference type="ARBA" id="ARBA00022723"/>
    </source>
</evidence>
<protein>
    <submittedName>
        <fullName evidence="9">Zinc finger, PHD-finger</fullName>
    </submittedName>
</protein>
<evidence type="ECO:0000256" key="4">
    <source>
        <dbReference type="PROSITE-ProRule" id="PRU00175"/>
    </source>
</evidence>
<feature type="region of interest" description="Disordered" evidence="6">
    <location>
        <begin position="147"/>
        <end position="179"/>
    </location>
</feature>
<dbReference type="InterPro" id="IPR001841">
    <property type="entry name" value="Znf_RING"/>
</dbReference>
<dbReference type="Proteomes" id="UP001370490">
    <property type="component" value="Unassembled WGS sequence"/>
</dbReference>
<dbReference type="EMBL" id="JBAMMX010000005">
    <property type="protein sequence ID" value="KAK6939949.1"/>
    <property type="molecule type" value="Genomic_DNA"/>
</dbReference>
<dbReference type="PROSITE" id="PS50016">
    <property type="entry name" value="ZF_PHD_2"/>
    <property type="match status" value="2"/>
</dbReference>
<dbReference type="SUPFAM" id="SSF57903">
    <property type="entry name" value="FYVE/PHD zinc finger"/>
    <property type="match status" value="3"/>
</dbReference>
<proteinExistence type="predicted"/>
<feature type="domain" description="RING-type" evidence="8">
    <location>
        <begin position="436"/>
        <end position="483"/>
    </location>
</feature>
<dbReference type="Pfam" id="PF00628">
    <property type="entry name" value="PHD"/>
    <property type="match status" value="2"/>
</dbReference>
<organism evidence="9 10">
    <name type="scientific">Dillenia turbinata</name>
    <dbReference type="NCBI Taxonomy" id="194707"/>
    <lineage>
        <taxon>Eukaryota</taxon>
        <taxon>Viridiplantae</taxon>
        <taxon>Streptophyta</taxon>
        <taxon>Embryophyta</taxon>
        <taxon>Tracheophyta</taxon>
        <taxon>Spermatophyta</taxon>
        <taxon>Magnoliopsida</taxon>
        <taxon>eudicotyledons</taxon>
        <taxon>Gunneridae</taxon>
        <taxon>Pentapetalae</taxon>
        <taxon>Dilleniales</taxon>
        <taxon>Dilleniaceae</taxon>
        <taxon>Dillenia</taxon>
    </lineage>
</organism>
<name>A0AAN8VYC0_9MAGN</name>
<dbReference type="InterPro" id="IPR013083">
    <property type="entry name" value="Znf_RING/FYVE/PHD"/>
</dbReference>
<evidence type="ECO:0000256" key="5">
    <source>
        <dbReference type="SAM" id="Coils"/>
    </source>
</evidence>
<keyword evidence="1" id="KW-0479">Metal-binding</keyword>
<dbReference type="PANTHER" id="PTHR47162">
    <property type="entry name" value="OS02G0192300 PROTEIN"/>
    <property type="match status" value="1"/>
</dbReference>
<dbReference type="PROSITE" id="PS01359">
    <property type="entry name" value="ZF_PHD_1"/>
    <property type="match status" value="1"/>
</dbReference>
<keyword evidence="10" id="KW-1185">Reference proteome</keyword>
<accession>A0AAN8VYC0</accession>
<feature type="coiled-coil region" evidence="5">
    <location>
        <begin position="533"/>
        <end position="567"/>
    </location>
</feature>
<evidence type="ECO:0000259" key="8">
    <source>
        <dbReference type="PROSITE" id="PS50089"/>
    </source>
</evidence>
<keyword evidence="3" id="KW-0862">Zinc</keyword>
<evidence type="ECO:0000259" key="7">
    <source>
        <dbReference type="PROSITE" id="PS50016"/>
    </source>
</evidence>
<dbReference type="Gene3D" id="2.30.30.1150">
    <property type="match status" value="1"/>
</dbReference>
<evidence type="ECO:0000256" key="3">
    <source>
        <dbReference type="ARBA" id="ARBA00022833"/>
    </source>
</evidence>
<evidence type="ECO:0000256" key="6">
    <source>
        <dbReference type="SAM" id="MobiDB-lite"/>
    </source>
</evidence>
<evidence type="ECO:0000313" key="10">
    <source>
        <dbReference type="Proteomes" id="UP001370490"/>
    </source>
</evidence>
<dbReference type="PANTHER" id="PTHR47162:SF9">
    <property type="entry name" value="PHD FINGER PROTEIN EHD3-LIKE"/>
    <property type="match status" value="1"/>
</dbReference>
<gene>
    <name evidence="9" type="ORF">RJ641_029480</name>
</gene>
<keyword evidence="5" id="KW-0175">Coiled coil</keyword>
<dbReference type="SMART" id="SM00249">
    <property type="entry name" value="PHD"/>
    <property type="match status" value="3"/>
</dbReference>
<dbReference type="Gene3D" id="3.30.40.10">
    <property type="entry name" value="Zinc/RING finger domain, C3HC4 (zinc finger)"/>
    <property type="match status" value="2"/>
</dbReference>
<reference evidence="9 10" key="1">
    <citation type="submission" date="2023-12" db="EMBL/GenBank/DDBJ databases">
        <title>A high-quality genome assembly for Dillenia turbinata (Dilleniales).</title>
        <authorList>
            <person name="Chanderbali A."/>
        </authorList>
    </citation>
    <scope>NUCLEOTIDE SEQUENCE [LARGE SCALE GENOMIC DNA]</scope>
    <source>
        <strain evidence="9">LSX21</strain>
        <tissue evidence="9">Leaf</tissue>
    </source>
</reference>
<keyword evidence="2 4" id="KW-0863">Zinc-finger</keyword>
<dbReference type="InterPro" id="IPR001965">
    <property type="entry name" value="Znf_PHD"/>
</dbReference>